<dbReference type="STRING" id="1798371.A2W14_06685"/>
<protein>
    <submittedName>
        <fullName evidence="2">Uncharacterized protein</fullName>
    </submittedName>
</protein>
<accession>A0A1F5YRT7</accession>
<dbReference type="Proteomes" id="UP000176665">
    <property type="component" value="Unassembled WGS sequence"/>
</dbReference>
<gene>
    <name evidence="2" type="ORF">A2W14_06685</name>
</gene>
<keyword evidence="1" id="KW-0812">Transmembrane</keyword>
<reference evidence="2 3" key="1">
    <citation type="journal article" date="2016" name="Nat. Commun.">
        <title>Thousands of microbial genomes shed light on interconnected biogeochemical processes in an aquifer system.</title>
        <authorList>
            <person name="Anantharaman K."/>
            <person name="Brown C.T."/>
            <person name="Hug L.A."/>
            <person name="Sharon I."/>
            <person name="Castelle C.J."/>
            <person name="Probst A.J."/>
            <person name="Thomas B.C."/>
            <person name="Singh A."/>
            <person name="Wilkins M.J."/>
            <person name="Karaoz U."/>
            <person name="Brodie E.L."/>
            <person name="Williams K.H."/>
            <person name="Hubbard S.S."/>
            <person name="Banfield J.F."/>
        </authorList>
    </citation>
    <scope>NUCLEOTIDE SEQUENCE [LARGE SCALE GENOMIC DNA]</scope>
</reference>
<name>A0A1F5YRT7_9BACT</name>
<feature type="transmembrane region" description="Helical" evidence="1">
    <location>
        <begin position="77"/>
        <end position="95"/>
    </location>
</feature>
<evidence type="ECO:0000313" key="3">
    <source>
        <dbReference type="Proteomes" id="UP000176665"/>
    </source>
</evidence>
<dbReference type="AlphaFoldDB" id="A0A1F5YRT7"/>
<proteinExistence type="predicted"/>
<keyword evidence="1" id="KW-1133">Transmembrane helix</keyword>
<evidence type="ECO:0000313" key="2">
    <source>
        <dbReference type="EMBL" id="OGG02783.1"/>
    </source>
</evidence>
<comment type="caution">
    <text evidence="2">The sequence shown here is derived from an EMBL/GenBank/DDBJ whole genome shotgun (WGS) entry which is preliminary data.</text>
</comment>
<keyword evidence="1" id="KW-0472">Membrane</keyword>
<organism evidence="2 3">
    <name type="scientific">Candidatus Gottesmanbacteria bacterium RBG_16_37_8</name>
    <dbReference type="NCBI Taxonomy" id="1798371"/>
    <lineage>
        <taxon>Bacteria</taxon>
        <taxon>Candidatus Gottesmaniibacteriota</taxon>
    </lineage>
</organism>
<dbReference type="EMBL" id="MFJA01000052">
    <property type="protein sequence ID" value="OGG02783.1"/>
    <property type="molecule type" value="Genomic_DNA"/>
</dbReference>
<sequence>MPKKTKKQKLLAEIHRQKMAEKGLSYNFVKPPSEEPIQDGKTEAGPKITKKENIAVKPQNTALASEYNYLKRDLTKIFLFTFFALFSQGVVYYLVYRP</sequence>
<evidence type="ECO:0000256" key="1">
    <source>
        <dbReference type="SAM" id="Phobius"/>
    </source>
</evidence>